<evidence type="ECO:0000313" key="7">
    <source>
        <dbReference type="EMBL" id="CAL4122475.1"/>
    </source>
</evidence>
<evidence type="ECO:0000256" key="1">
    <source>
        <dbReference type="ARBA" id="ARBA00004141"/>
    </source>
</evidence>
<dbReference type="PANTHER" id="PTHR19282:SF552">
    <property type="entry name" value="TETRASPANIN"/>
    <property type="match status" value="1"/>
</dbReference>
<evidence type="ECO:0000256" key="5">
    <source>
        <dbReference type="SAM" id="MobiDB-lite"/>
    </source>
</evidence>
<feature type="region of interest" description="Disordered" evidence="5">
    <location>
        <begin position="1"/>
        <end position="38"/>
    </location>
</feature>
<keyword evidence="8" id="KW-1185">Reference proteome</keyword>
<dbReference type="AlphaFoldDB" id="A0AAV2RCJ6"/>
<evidence type="ECO:0000256" key="6">
    <source>
        <dbReference type="SAM" id="Phobius"/>
    </source>
</evidence>
<dbReference type="Pfam" id="PF00335">
    <property type="entry name" value="Tetraspanin"/>
    <property type="match status" value="1"/>
</dbReference>
<evidence type="ECO:0008006" key="9">
    <source>
        <dbReference type="Google" id="ProtNLM"/>
    </source>
</evidence>
<dbReference type="Proteomes" id="UP001497623">
    <property type="component" value="Unassembled WGS sequence"/>
</dbReference>
<keyword evidence="3 6" id="KW-1133">Transmembrane helix</keyword>
<evidence type="ECO:0000256" key="2">
    <source>
        <dbReference type="ARBA" id="ARBA00022692"/>
    </source>
</evidence>
<protein>
    <recommendedName>
        <fullName evidence="9">Tetraspanin</fullName>
    </recommendedName>
</protein>
<proteinExistence type="predicted"/>
<dbReference type="EMBL" id="CAXKWB010020230">
    <property type="protein sequence ID" value="CAL4122475.1"/>
    <property type="molecule type" value="Genomic_DNA"/>
</dbReference>
<comment type="caution">
    <text evidence="7">The sequence shown here is derived from an EMBL/GenBank/DDBJ whole genome shotgun (WGS) entry which is preliminary data.</text>
</comment>
<name>A0AAV2RCJ6_MEGNR</name>
<sequence length="360" mass="39517">MGSEEEEVLHDPPPSAPENVQEPDNIQAPVANPNLDHLRNQKMSMYKYLDALKATEAQDLPLPPPPTPPQKKHIVTLTYPHPASLSQPTTPHPVFRFPMEEDNRRQHQHASEPNLLDQDYRTREVGHNPYKLKYIVPNEGLIVTKSNGGIKKAHRSPGTPLVERHENQNQAPRRVTHIPDHGSHNLALDGRSTDSTGSTMAGCGSACAKYLLCFINFIFFAAGGAVLAVSIWLAVDSTSFLLLTRITHNESIQQFNLPTVVETGAYFLVTAGGLVFLIGFLGCCGAAMESRALLTMYGLLIIILFCLEVTAGVLAAIYKDPAQNEVQNMLESSLEKYYSSTDQANSMTVGWNGLMAEVSC</sequence>
<feature type="non-terminal residue" evidence="7">
    <location>
        <position position="360"/>
    </location>
</feature>
<dbReference type="GO" id="GO:0005886">
    <property type="term" value="C:plasma membrane"/>
    <property type="evidence" value="ECO:0007669"/>
    <property type="project" value="TreeGrafter"/>
</dbReference>
<feature type="transmembrane region" description="Helical" evidence="6">
    <location>
        <begin position="294"/>
        <end position="318"/>
    </location>
</feature>
<feature type="transmembrane region" description="Helical" evidence="6">
    <location>
        <begin position="210"/>
        <end position="235"/>
    </location>
</feature>
<dbReference type="InterPro" id="IPR018499">
    <property type="entry name" value="Tetraspanin/Peripherin"/>
</dbReference>
<dbReference type="PRINTS" id="PR00259">
    <property type="entry name" value="TMFOUR"/>
</dbReference>
<reference evidence="7 8" key="1">
    <citation type="submission" date="2024-05" db="EMBL/GenBank/DDBJ databases">
        <authorList>
            <person name="Wallberg A."/>
        </authorList>
    </citation>
    <scope>NUCLEOTIDE SEQUENCE [LARGE SCALE GENOMIC DNA]</scope>
</reference>
<evidence type="ECO:0000256" key="4">
    <source>
        <dbReference type="ARBA" id="ARBA00023136"/>
    </source>
</evidence>
<keyword evidence="4 6" id="KW-0472">Membrane</keyword>
<accession>A0AAV2RCJ6</accession>
<keyword evidence="2 6" id="KW-0812">Transmembrane</keyword>
<feature type="region of interest" description="Disordered" evidence="5">
    <location>
        <begin position="102"/>
        <end position="121"/>
    </location>
</feature>
<comment type="subcellular location">
    <subcellularLocation>
        <location evidence="1">Membrane</location>
        <topology evidence="1">Multi-pass membrane protein</topology>
    </subcellularLocation>
</comment>
<dbReference type="PANTHER" id="PTHR19282">
    <property type="entry name" value="TETRASPANIN"/>
    <property type="match status" value="1"/>
</dbReference>
<organism evidence="7 8">
    <name type="scientific">Meganyctiphanes norvegica</name>
    <name type="common">Northern krill</name>
    <name type="synonym">Thysanopoda norvegica</name>
    <dbReference type="NCBI Taxonomy" id="48144"/>
    <lineage>
        <taxon>Eukaryota</taxon>
        <taxon>Metazoa</taxon>
        <taxon>Ecdysozoa</taxon>
        <taxon>Arthropoda</taxon>
        <taxon>Crustacea</taxon>
        <taxon>Multicrustacea</taxon>
        <taxon>Malacostraca</taxon>
        <taxon>Eumalacostraca</taxon>
        <taxon>Eucarida</taxon>
        <taxon>Euphausiacea</taxon>
        <taxon>Euphausiidae</taxon>
        <taxon>Meganyctiphanes</taxon>
    </lineage>
</organism>
<evidence type="ECO:0000256" key="3">
    <source>
        <dbReference type="ARBA" id="ARBA00022989"/>
    </source>
</evidence>
<gene>
    <name evidence="7" type="ORF">MNOR_LOCUS23197</name>
</gene>
<evidence type="ECO:0000313" key="8">
    <source>
        <dbReference type="Proteomes" id="UP001497623"/>
    </source>
</evidence>
<feature type="transmembrane region" description="Helical" evidence="6">
    <location>
        <begin position="265"/>
        <end position="287"/>
    </location>
</feature>
<feature type="region of interest" description="Disordered" evidence="5">
    <location>
        <begin position="149"/>
        <end position="169"/>
    </location>
</feature>